<feature type="domain" description="CCHC-type" evidence="2">
    <location>
        <begin position="447"/>
        <end position="462"/>
    </location>
</feature>
<dbReference type="Gene3D" id="3.10.10.10">
    <property type="entry name" value="HIV Type 1 Reverse Transcriptase, subunit A, domain 1"/>
    <property type="match status" value="1"/>
</dbReference>
<proteinExistence type="predicted"/>
<dbReference type="PROSITE" id="PS50158">
    <property type="entry name" value="ZF_CCHC"/>
    <property type="match status" value="1"/>
</dbReference>
<gene>
    <name evidence="4" type="ORF">g.106895</name>
</gene>
<dbReference type="InterPro" id="IPR043128">
    <property type="entry name" value="Rev_trsase/Diguanyl_cyclase"/>
</dbReference>
<keyword evidence="1" id="KW-0862">Zinc</keyword>
<name>A0A2S2R2J0_9HEMI</name>
<dbReference type="EMBL" id="GGMS01014951">
    <property type="protein sequence ID" value="MBY84154.1"/>
    <property type="molecule type" value="Transcribed_RNA"/>
</dbReference>
<dbReference type="InterPro" id="IPR005312">
    <property type="entry name" value="DUF1759"/>
</dbReference>
<dbReference type="Pfam" id="PF05380">
    <property type="entry name" value="Peptidase_A17"/>
    <property type="match status" value="1"/>
</dbReference>
<dbReference type="SUPFAM" id="SSF57756">
    <property type="entry name" value="Retrovirus zinc finger-like domains"/>
    <property type="match status" value="1"/>
</dbReference>
<dbReference type="PANTHER" id="PTHR47331:SF5">
    <property type="entry name" value="RIBONUCLEASE H"/>
    <property type="match status" value="1"/>
</dbReference>
<dbReference type="OrthoDB" id="6626581at2759"/>
<dbReference type="InterPro" id="IPR008042">
    <property type="entry name" value="Retrotrans_Pao"/>
</dbReference>
<dbReference type="Pfam" id="PF03564">
    <property type="entry name" value="DUF1759"/>
    <property type="match status" value="1"/>
</dbReference>
<evidence type="ECO:0000259" key="3">
    <source>
        <dbReference type="PROSITE" id="PS50994"/>
    </source>
</evidence>
<dbReference type="InterPro" id="IPR041588">
    <property type="entry name" value="Integrase_H2C2"/>
</dbReference>
<dbReference type="PANTHER" id="PTHR47331">
    <property type="entry name" value="PHD-TYPE DOMAIN-CONTAINING PROTEIN"/>
    <property type="match status" value="1"/>
</dbReference>
<reference evidence="4" key="1">
    <citation type="submission" date="2018-04" db="EMBL/GenBank/DDBJ databases">
        <title>Transcriptome assembly of Sipha flava.</title>
        <authorList>
            <person name="Scully E.D."/>
            <person name="Geib S.M."/>
            <person name="Palmer N.A."/>
            <person name="Koch K."/>
            <person name="Bradshaw J."/>
            <person name="Heng-Moss T."/>
            <person name="Sarath G."/>
        </authorList>
    </citation>
    <scope>NUCLEOTIDE SEQUENCE</scope>
</reference>
<evidence type="ECO:0000313" key="4">
    <source>
        <dbReference type="EMBL" id="MBY84154.1"/>
    </source>
</evidence>
<dbReference type="InterPro" id="IPR043502">
    <property type="entry name" value="DNA/RNA_pol_sf"/>
</dbReference>
<dbReference type="Gene3D" id="3.30.70.270">
    <property type="match status" value="1"/>
</dbReference>
<dbReference type="InterPro" id="IPR040676">
    <property type="entry name" value="DUF5641"/>
</dbReference>
<sequence length="1797" mass="201277">MDTQEGARISRTLKKASLRRNECMKSIRKIHSLAERCVENASLVSQLSFMLEEVDAIWAAFVSESETVMDCLIDLDRESEYSVDQVVELRELVSFARATLNRYSSDQNAETSIRSDVRRNSSTSLVGQQSVNELIVEGADHELRSQNIHDSVIVCANPGENGTNIQVDSDGSSLRSNMSNVKLVRLPEIPLPTFHGDIFKWLTFRDRFISMVDQRPNINDIDKFYYLTGCLKDNALEAISGIPVSGENYKLAWSTLTARFDRPRLVASSLIDKLLSAPKASTETLSDLHKFLLVFDEGVSVLDSMKLPDLGDFILFSVASRCLPSYSIKLFESQLSNGFPTVRDLLAFVKSRINVLECVPNVPRDSVHKSIKQSVPQNSYATPNRYNSGVNKFKKQQSTSLMTNTVISKSNVLCLICKGSHAVSVCHKFTGWSVDVREKWVRENRCCFRCLRVGHWAPECKSPVQCTKCTRRHHPLLHTSATGMNDRSSNPTCNSQVSREESTAQSSLLGSSTQNSSSVILGTALVHIRDCGGVLHTMRALVDSASQISAITADGAAQLGLRVTRWTAPVSGLSGASVLNVKGMVTCDIQPRFSNEPFINFTAWVFPTVTGNMPSQSVSSQVADKYKNLALADPSFTIPSKIDLLLGADIFARILNGKRVSVGDSYPVAFGSIFGWIIIGPVPPSNNYVPTSHHISLVSSIESLMDKFWQVEEPEAAPVTFTCDGKCEELFRDKCSRDESGRFVVPLLFRQTVADNIFSGSRAVAVKRFESLERKLTSDDRLREAYCNFMAEYLSLGHMSPATTTGSYFIPHHAVFKSSNSEAKIRVVFDASAQSFSSTSLNQCLFAGPKLQQDVIDVLMRFRLPRYAFTADINKMYRQVLLIPEHRRYQHILWRASPQDELKAYELNTVTYGVNCAPFLAIRVLREIAESDCVDVPSVRDALMFNTYVDDICVGGDTVDEIITLQTDLINILQRAGMSLKKWSSNNTAVLDRVLPEDRAGGMSSFDDDTCSGFKVLGLQWSQRDDTFLYIVQPERLVSTKRGMLSLIARIFDPLGLLAPVIFFAKHLMQRVWQLGISWDDPLPPEIVDVWNKFVADLPVLQQVTVPRFIGTQTGVQGVLCGFCDASEKGYSAVVYLRLFNQSGPPVISLLGSKTKTAPLNSSTIPRLELCAAVLLARWMVRIKTALNNKIQIVNLYAWSDSTTVLSWLKVPHDKFKVFVSNRIHKVITLLPDCHWDYISSRDNPADCASRGVFPADLVHHKLYWHGPEILYRDVLDGLTLSRDINIENLPELKIVSPATLVTKTSDTLEPEWYSRFSSYSHMIRVVAYVYRFIKICKRRQTYVTPFLTRAELDHATVAIAKCSQHITFGKLLYELSQNRPITAGPIARLRPFIDSRGLICVGGRLSNADVPETQKHPILLGKSSHLSILVIRHWHEITGHGGPRIVTSLINQSFWILSLNSLIRSVLCKCVTCVRLAAVNPQPIMSDLPTSRVSECHPFSCVGIDFAGPIVMTEHRLRKARQFKVYIAVFVCFAVKAVHLEYVSDLSTDAFLASLQRFVARRGLPKDIYTDCGTNFIGASNQLRELVNVSGCKDHLISRFQCTWHFNPPGAPHFGGLWEAAVRSAKRLMTRIMGEHTFSVEELNTMLCRIEAILNSRPLVPLSSDPAEYDCLTPGHFLIGRPLLSLPEVYIADTAIPLAQRWKLINQCAQYFWRRWRNEYLNTLQMRNRWMTDVPNISVNDMVIIKEPNVPPLQWRMARVQEVFPGADGVVRVIRVRTATGTFTRPVVKVVKLPSS</sequence>
<dbReference type="InterPro" id="IPR036875">
    <property type="entry name" value="Znf_CCHC_sf"/>
</dbReference>
<dbReference type="InterPro" id="IPR001878">
    <property type="entry name" value="Znf_CCHC"/>
</dbReference>
<evidence type="ECO:0000259" key="2">
    <source>
        <dbReference type="PROSITE" id="PS50158"/>
    </source>
</evidence>
<protein>
    <submittedName>
        <fullName evidence="4">Uncharacterized protein</fullName>
    </submittedName>
</protein>
<dbReference type="GO" id="GO:0008270">
    <property type="term" value="F:zinc ion binding"/>
    <property type="evidence" value="ECO:0007669"/>
    <property type="project" value="UniProtKB-KW"/>
</dbReference>
<dbReference type="InterPro" id="IPR036397">
    <property type="entry name" value="RNaseH_sf"/>
</dbReference>
<dbReference type="Pfam" id="PF18701">
    <property type="entry name" value="DUF5641"/>
    <property type="match status" value="1"/>
</dbReference>
<dbReference type="SUPFAM" id="SSF56672">
    <property type="entry name" value="DNA/RNA polymerases"/>
    <property type="match status" value="1"/>
</dbReference>
<organism evidence="4">
    <name type="scientific">Sipha flava</name>
    <name type="common">yellow sugarcane aphid</name>
    <dbReference type="NCBI Taxonomy" id="143950"/>
    <lineage>
        <taxon>Eukaryota</taxon>
        <taxon>Metazoa</taxon>
        <taxon>Ecdysozoa</taxon>
        <taxon>Arthropoda</taxon>
        <taxon>Hexapoda</taxon>
        <taxon>Insecta</taxon>
        <taxon>Pterygota</taxon>
        <taxon>Neoptera</taxon>
        <taxon>Paraneoptera</taxon>
        <taxon>Hemiptera</taxon>
        <taxon>Sternorrhyncha</taxon>
        <taxon>Aphidomorpha</taxon>
        <taxon>Aphidoidea</taxon>
        <taxon>Aphididae</taxon>
        <taxon>Sipha</taxon>
    </lineage>
</organism>
<dbReference type="GO" id="GO:0015074">
    <property type="term" value="P:DNA integration"/>
    <property type="evidence" value="ECO:0007669"/>
    <property type="project" value="InterPro"/>
</dbReference>
<keyword evidence="1" id="KW-0479">Metal-binding</keyword>
<feature type="domain" description="Integrase catalytic" evidence="3">
    <location>
        <begin position="1495"/>
        <end position="1683"/>
    </location>
</feature>
<dbReference type="PROSITE" id="PS50994">
    <property type="entry name" value="INTEGRASE"/>
    <property type="match status" value="1"/>
</dbReference>
<dbReference type="GO" id="GO:0071897">
    <property type="term" value="P:DNA biosynthetic process"/>
    <property type="evidence" value="ECO:0007669"/>
    <property type="project" value="UniProtKB-ARBA"/>
</dbReference>
<dbReference type="SUPFAM" id="SSF53098">
    <property type="entry name" value="Ribonuclease H-like"/>
    <property type="match status" value="1"/>
</dbReference>
<dbReference type="InterPro" id="IPR001584">
    <property type="entry name" value="Integrase_cat-core"/>
</dbReference>
<accession>A0A2S2R2J0</accession>
<evidence type="ECO:0000256" key="1">
    <source>
        <dbReference type="PROSITE-ProRule" id="PRU00047"/>
    </source>
</evidence>
<dbReference type="GO" id="GO:0042575">
    <property type="term" value="C:DNA polymerase complex"/>
    <property type="evidence" value="ECO:0007669"/>
    <property type="project" value="UniProtKB-ARBA"/>
</dbReference>
<dbReference type="Gene3D" id="3.30.420.10">
    <property type="entry name" value="Ribonuclease H-like superfamily/Ribonuclease H"/>
    <property type="match status" value="1"/>
</dbReference>
<dbReference type="Pfam" id="PF17921">
    <property type="entry name" value="Integrase_H2C2"/>
    <property type="match status" value="1"/>
</dbReference>
<keyword evidence="1" id="KW-0863">Zinc-finger</keyword>
<dbReference type="InterPro" id="IPR012337">
    <property type="entry name" value="RNaseH-like_sf"/>
</dbReference>
<dbReference type="GO" id="GO:0003676">
    <property type="term" value="F:nucleic acid binding"/>
    <property type="evidence" value="ECO:0007669"/>
    <property type="project" value="InterPro"/>
</dbReference>